<gene>
    <name evidence="2" type="ORF">GCM10007923_35220</name>
</gene>
<evidence type="ECO:0000313" key="2">
    <source>
        <dbReference type="EMBL" id="GLR52308.1"/>
    </source>
</evidence>
<dbReference type="Proteomes" id="UP001156702">
    <property type="component" value="Unassembled WGS sequence"/>
</dbReference>
<evidence type="ECO:0000256" key="1">
    <source>
        <dbReference type="SAM" id="MobiDB-lite"/>
    </source>
</evidence>
<protein>
    <submittedName>
        <fullName evidence="2">Uncharacterized protein</fullName>
    </submittedName>
</protein>
<accession>A0ABQ5ZN52</accession>
<proteinExistence type="predicted"/>
<reference evidence="3" key="1">
    <citation type="journal article" date="2019" name="Int. J. Syst. Evol. Microbiol.">
        <title>The Global Catalogue of Microorganisms (GCM) 10K type strain sequencing project: providing services to taxonomists for standard genome sequencing and annotation.</title>
        <authorList>
            <consortium name="The Broad Institute Genomics Platform"/>
            <consortium name="The Broad Institute Genome Sequencing Center for Infectious Disease"/>
            <person name="Wu L."/>
            <person name="Ma J."/>
        </authorList>
    </citation>
    <scope>NUCLEOTIDE SEQUENCE [LARGE SCALE GENOMIC DNA]</scope>
    <source>
        <strain evidence="3">NBRC 102122</strain>
    </source>
</reference>
<organism evidence="2 3">
    <name type="scientific">Shinella yambaruensis</name>
    <dbReference type="NCBI Taxonomy" id="415996"/>
    <lineage>
        <taxon>Bacteria</taxon>
        <taxon>Pseudomonadati</taxon>
        <taxon>Pseudomonadota</taxon>
        <taxon>Alphaproteobacteria</taxon>
        <taxon>Hyphomicrobiales</taxon>
        <taxon>Rhizobiaceae</taxon>
        <taxon>Shinella</taxon>
    </lineage>
</organism>
<name>A0ABQ5ZN52_9HYPH</name>
<sequence length="70" mass="7600">MRGAVFPQVGGHHIEHGPAVRPAIDEITEEDDAAPLLRRTDMGKQPIEKIGTPMNVADRIEAAPCGWDLT</sequence>
<dbReference type="EMBL" id="BSOP01000030">
    <property type="protein sequence ID" value="GLR52308.1"/>
    <property type="molecule type" value="Genomic_DNA"/>
</dbReference>
<evidence type="ECO:0000313" key="3">
    <source>
        <dbReference type="Proteomes" id="UP001156702"/>
    </source>
</evidence>
<keyword evidence="3" id="KW-1185">Reference proteome</keyword>
<comment type="caution">
    <text evidence="2">The sequence shown here is derived from an EMBL/GenBank/DDBJ whole genome shotgun (WGS) entry which is preliminary data.</text>
</comment>
<feature type="region of interest" description="Disordered" evidence="1">
    <location>
        <begin position="1"/>
        <end position="23"/>
    </location>
</feature>